<dbReference type="GO" id="GO:0005829">
    <property type="term" value="C:cytosol"/>
    <property type="evidence" value="ECO:0007669"/>
    <property type="project" value="InterPro"/>
</dbReference>
<keyword evidence="4" id="KW-0378">Hydrolase</keyword>
<evidence type="ECO:0000256" key="5">
    <source>
        <dbReference type="ARBA" id="ARBA00022807"/>
    </source>
</evidence>
<proteinExistence type="inferred from homology"/>
<dbReference type="GO" id="GO:0016920">
    <property type="term" value="F:pyroglutamyl-peptidase activity"/>
    <property type="evidence" value="ECO:0007669"/>
    <property type="project" value="InterPro"/>
</dbReference>
<name>A0A803K0R0_XENTR</name>
<evidence type="ECO:0000313" key="6">
    <source>
        <dbReference type="Ensembl" id="ENSXETP00000113890"/>
    </source>
</evidence>
<gene>
    <name evidence="6" type="primary">pgpep1l</name>
</gene>
<comment type="similarity">
    <text evidence="1">Belongs to the peptidase C15 family.</text>
</comment>
<dbReference type="FunCoup" id="A0A803K0R0">
    <property type="interactions" value="2"/>
</dbReference>
<evidence type="ECO:0000256" key="4">
    <source>
        <dbReference type="ARBA" id="ARBA00022801"/>
    </source>
</evidence>
<dbReference type="PANTHER" id="PTHR23402">
    <property type="entry name" value="PROTEASE FAMILY C15 PYROGLUTAMYL-PEPTIDASE I-RELATED"/>
    <property type="match status" value="1"/>
</dbReference>
<reference evidence="6" key="2">
    <citation type="submission" date="2021-03" db="UniProtKB">
        <authorList>
            <consortium name="Ensembl"/>
        </authorList>
    </citation>
    <scope>IDENTIFICATION</scope>
</reference>
<reference evidence="6" key="1">
    <citation type="journal article" date="2010" name="Science">
        <title>The genome of the Western clawed frog Xenopus tropicalis.</title>
        <authorList>
            <person name="Hellsten U."/>
            <person name="Harland R.M."/>
            <person name="Gilchrist M.J."/>
            <person name="Hendrix D."/>
            <person name="Jurka J."/>
            <person name="Kapitonov V."/>
            <person name="Ovcharenko I."/>
            <person name="Putnam N.H."/>
            <person name="Shu S."/>
            <person name="Taher L."/>
            <person name="Blitz I.L."/>
            <person name="Blumberg B."/>
            <person name="Dichmann D.S."/>
            <person name="Dubchak I."/>
            <person name="Amaya E."/>
            <person name="Detter J.C."/>
            <person name="Fletcher R."/>
            <person name="Gerhard D.S."/>
            <person name="Goodstein D."/>
            <person name="Graves T."/>
            <person name="Grigoriev I.V."/>
            <person name="Grimwood J."/>
            <person name="Kawashima T."/>
            <person name="Lindquist E."/>
            <person name="Lucas S.M."/>
            <person name="Mead P.E."/>
            <person name="Mitros T."/>
            <person name="Ogino H."/>
            <person name="Ohta Y."/>
            <person name="Poliakov A.V."/>
            <person name="Pollet N."/>
            <person name="Robert J."/>
            <person name="Salamov A."/>
            <person name="Sater A.K."/>
            <person name="Schmutz J."/>
            <person name="Terry A."/>
            <person name="Vize P.D."/>
            <person name="Warren W.C."/>
            <person name="Wells D."/>
            <person name="Wills A."/>
            <person name="Wilson R.K."/>
            <person name="Zimmerman L.B."/>
            <person name="Zorn A.M."/>
            <person name="Grainger R."/>
            <person name="Grammer T."/>
            <person name="Khokha M.K."/>
            <person name="Richardson P.M."/>
            <person name="Rokhsar D.S."/>
        </authorList>
    </citation>
    <scope>NUCLEOTIDE SEQUENCE [LARGE SCALE GENOMIC DNA]</scope>
    <source>
        <strain evidence="6">Nigerian</strain>
    </source>
</reference>
<dbReference type="InterPro" id="IPR016125">
    <property type="entry name" value="Peptidase_C15-like"/>
</dbReference>
<dbReference type="CDD" id="cd00501">
    <property type="entry name" value="Peptidase_C15"/>
    <property type="match status" value="1"/>
</dbReference>
<dbReference type="PANTHER" id="PTHR23402:SF15">
    <property type="entry name" value="PYROGLUTAMYL-PEPTIDASE 1-LIKE PROTEIN"/>
    <property type="match status" value="1"/>
</dbReference>
<dbReference type="InParanoid" id="A0A803K0R0"/>
<evidence type="ECO:0000256" key="1">
    <source>
        <dbReference type="ARBA" id="ARBA00006641"/>
    </source>
</evidence>
<dbReference type="AlphaFoldDB" id="A0A803K0R0"/>
<evidence type="ECO:0000256" key="2">
    <source>
        <dbReference type="ARBA" id="ARBA00022490"/>
    </source>
</evidence>
<dbReference type="Ensembl" id="ENSXETT00000110822">
    <property type="protein sequence ID" value="ENSXETP00000113890"/>
    <property type="gene ID" value="ENSXETG00000002109"/>
</dbReference>
<sequence>METDCSLYSLMIFCFSGFGPYRNYIVNSSWEAVKELSKLGLGGDVELQIMELPVKYSEVMRKVCKIWTDWRPLLSVHVGMASSSKAITLEQCGRNKGYMEKDLGGAHPHGGCCLLEGPERIESVINMKTVCKNISLPGIDVIFSRDAGRYLCEYAYYISLHYGQGRAVFIHVPPLTKALTAQGLAQALQHIIQEMLTLCGKKSA</sequence>
<keyword evidence="2" id="KW-0963">Cytoplasm</keyword>
<dbReference type="SUPFAM" id="SSF53182">
    <property type="entry name" value="Pyrrolidone carboxyl peptidase (pyroglutamate aminopeptidase)"/>
    <property type="match status" value="1"/>
</dbReference>
<dbReference type="GO" id="GO:0006508">
    <property type="term" value="P:proteolysis"/>
    <property type="evidence" value="ECO:0007669"/>
    <property type="project" value="UniProtKB-KW"/>
</dbReference>
<keyword evidence="5" id="KW-0788">Thiol protease</keyword>
<protein>
    <submittedName>
        <fullName evidence="6">Pyroglutamyl-peptidase I-like</fullName>
    </submittedName>
</protein>
<keyword evidence="3" id="KW-0645">Protease</keyword>
<dbReference type="Pfam" id="PF01470">
    <property type="entry name" value="Peptidase_C15"/>
    <property type="match status" value="1"/>
</dbReference>
<dbReference type="Bgee" id="ENSXETG00000002109">
    <property type="expression patterns" value="Expressed in skeletal muscle tissue and 3 other cell types or tissues"/>
</dbReference>
<dbReference type="Gene3D" id="3.40.630.20">
    <property type="entry name" value="Peptidase C15, pyroglutamyl peptidase I-like"/>
    <property type="match status" value="1"/>
</dbReference>
<organism evidence="6">
    <name type="scientific">Xenopus tropicalis</name>
    <name type="common">Western clawed frog</name>
    <name type="synonym">Silurana tropicalis</name>
    <dbReference type="NCBI Taxonomy" id="8364"/>
    <lineage>
        <taxon>Eukaryota</taxon>
        <taxon>Metazoa</taxon>
        <taxon>Chordata</taxon>
        <taxon>Craniata</taxon>
        <taxon>Vertebrata</taxon>
        <taxon>Euteleostomi</taxon>
        <taxon>Amphibia</taxon>
        <taxon>Batrachia</taxon>
        <taxon>Anura</taxon>
        <taxon>Pipoidea</taxon>
        <taxon>Pipidae</taxon>
        <taxon>Xenopodinae</taxon>
        <taxon>Xenopus</taxon>
        <taxon>Silurana</taxon>
    </lineage>
</organism>
<dbReference type="PRINTS" id="PR00706">
    <property type="entry name" value="PYROGLUPTASE"/>
</dbReference>
<dbReference type="Xenbase" id="XB-GENE-940208">
    <property type="gene designation" value="pgpep1l"/>
</dbReference>
<dbReference type="FunFam" id="3.40.630.20:FF:000012">
    <property type="entry name" value="Pyroglutamyl-peptidase I-like"/>
    <property type="match status" value="1"/>
</dbReference>
<dbReference type="InterPro" id="IPR036440">
    <property type="entry name" value="Peptidase_C15-like_sf"/>
</dbReference>
<evidence type="ECO:0000256" key="3">
    <source>
        <dbReference type="ARBA" id="ARBA00022670"/>
    </source>
</evidence>
<dbReference type="GeneTree" id="ENSGT00390000015368"/>
<dbReference type="PIRSF" id="PIRSF015592">
    <property type="entry name" value="Prld-crbxl_pptds"/>
    <property type="match status" value="1"/>
</dbReference>
<accession>A0A803K0R0</accession>
<dbReference type="InterPro" id="IPR000816">
    <property type="entry name" value="Peptidase_C15"/>
</dbReference>